<dbReference type="Proteomes" id="UP000784286">
    <property type="component" value="Unassembled WGS sequence"/>
</dbReference>
<comment type="caution">
    <text evidence="2">The sequence shown here is derived from an EMBL/GenBank/DDBJ whole genome shotgun (WGS) entry which is preliminary data.</text>
</comment>
<dbReference type="SUPFAM" id="SSF55729">
    <property type="entry name" value="Acyl-CoA N-acyltransferases (Nat)"/>
    <property type="match status" value="1"/>
</dbReference>
<dbReference type="Pfam" id="PF00583">
    <property type="entry name" value="Acetyltransf_1"/>
    <property type="match status" value="1"/>
</dbReference>
<evidence type="ECO:0000313" key="2">
    <source>
        <dbReference type="EMBL" id="MBU3857208.1"/>
    </source>
</evidence>
<proteinExistence type="predicted"/>
<gene>
    <name evidence="2" type="ORF">H9928_11835</name>
</gene>
<dbReference type="AlphaFoldDB" id="A0A948TPI1"/>
<dbReference type="GO" id="GO:0016747">
    <property type="term" value="F:acyltransferase activity, transferring groups other than amino-acyl groups"/>
    <property type="evidence" value="ECO:0007669"/>
    <property type="project" value="InterPro"/>
</dbReference>
<accession>A0A948TPI1</accession>
<reference evidence="2" key="1">
    <citation type="journal article" date="2021" name="PeerJ">
        <title>Extensive microbial diversity within the chicken gut microbiome revealed by metagenomics and culture.</title>
        <authorList>
            <person name="Gilroy R."/>
            <person name="Ravi A."/>
            <person name="Getino M."/>
            <person name="Pursley I."/>
            <person name="Horton D.L."/>
            <person name="Alikhan N.F."/>
            <person name="Baker D."/>
            <person name="Gharbi K."/>
            <person name="Hall N."/>
            <person name="Watson M."/>
            <person name="Adriaenssens E.M."/>
            <person name="Foster-Nyarko E."/>
            <person name="Jarju S."/>
            <person name="Secka A."/>
            <person name="Antonio M."/>
            <person name="Oren A."/>
            <person name="Chaudhuri R.R."/>
            <person name="La Ragione R."/>
            <person name="Hildebrand F."/>
            <person name="Pallen M.J."/>
        </authorList>
    </citation>
    <scope>NUCLEOTIDE SEQUENCE</scope>
    <source>
        <strain evidence="2">8470</strain>
    </source>
</reference>
<dbReference type="Gene3D" id="3.40.630.30">
    <property type="match status" value="1"/>
</dbReference>
<protein>
    <submittedName>
        <fullName evidence="2">GNAT family N-acetyltransferase</fullName>
    </submittedName>
</protein>
<evidence type="ECO:0000259" key="1">
    <source>
        <dbReference type="Pfam" id="PF00583"/>
    </source>
</evidence>
<dbReference type="InterPro" id="IPR000182">
    <property type="entry name" value="GNAT_dom"/>
</dbReference>
<dbReference type="EMBL" id="JAHLFJ010000108">
    <property type="protein sequence ID" value="MBU3857208.1"/>
    <property type="molecule type" value="Genomic_DNA"/>
</dbReference>
<sequence length="163" mass="18024">MKLKIRKAVPGDLDRLMEIFDAARAFMAATGNPNQWVGGYPQRELIAGEIAAGHCYVCAADSGKAVATFCFIPGPDPTYAYIEDGSWPNSRPYYVIHRLASEGTCSGIARLCFEWCFSRCSCLRADTHAENKVMQKLLTANGFVRCGIIYLKNGSPRIAYQKE</sequence>
<reference evidence="2" key="2">
    <citation type="submission" date="2021-04" db="EMBL/GenBank/DDBJ databases">
        <authorList>
            <person name="Gilroy R."/>
        </authorList>
    </citation>
    <scope>NUCLEOTIDE SEQUENCE</scope>
    <source>
        <strain evidence="2">8470</strain>
    </source>
</reference>
<name>A0A948TPI1_9BACT</name>
<dbReference type="InterPro" id="IPR016181">
    <property type="entry name" value="Acyl_CoA_acyltransferase"/>
</dbReference>
<feature type="domain" description="N-acetyltransferase" evidence="1">
    <location>
        <begin position="51"/>
        <end position="143"/>
    </location>
</feature>
<evidence type="ECO:0000313" key="3">
    <source>
        <dbReference type="Proteomes" id="UP000784286"/>
    </source>
</evidence>
<organism evidence="2 3">
    <name type="scientific">Candidatus Phocaeicola excrementipullorum</name>
    <dbReference type="NCBI Taxonomy" id="2838731"/>
    <lineage>
        <taxon>Bacteria</taxon>
        <taxon>Pseudomonadati</taxon>
        <taxon>Bacteroidota</taxon>
        <taxon>Bacteroidia</taxon>
        <taxon>Bacteroidales</taxon>
        <taxon>Bacteroidaceae</taxon>
        <taxon>Phocaeicola</taxon>
    </lineage>
</organism>